<evidence type="ECO:0000256" key="1">
    <source>
        <dbReference type="SAM" id="MobiDB-lite"/>
    </source>
</evidence>
<accession>A0ABW1QPW3</accession>
<dbReference type="InterPro" id="IPR018392">
    <property type="entry name" value="LysM"/>
</dbReference>
<feature type="compositionally biased region" description="Low complexity" evidence="1">
    <location>
        <begin position="165"/>
        <end position="186"/>
    </location>
</feature>
<keyword evidence="2" id="KW-0472">Membrane</keyword>
<feature type="region of interest" description="Disordered" evidence="1">
    <location>
        <begin position="254"/>
        <end position="312"/>
    </location>
</feature>
<comment type="caution">
    <text evidence="3">The sequence shown here is derived from an EMBL/GenBank/DDBJ whole genome shotgun (WGS) entry which is preliminary data.</text>
</comment>
<feature type="transmembrane region" description="Helical" evidence="2">
    <location>
        <begin position="44"/>
        <end position="63"/>
    </location>
</feature>
<evidence type="ECO:0008006" key="5">
    <source>
        <dbReference type="Google" id="ProtNLM"/>
    </source>
</evidence>
<dbReference type="EMBL" id="JBHSQL010000020">
    <property type="protein sequence ID" value="MFC6151507.1"/>
    <property type="molecule type" value="Genomic_DNA"/>
</dbReference>
<evidence type="ECO:0000313" key="4">
    <source>
        <dbReference type="Proteomes" id="UP001596097"/>
    </source>
</evidence>
<protein>
    <recommendedName>
        <fullName evidence="5">LysM domain-containing protein</fullName>
    </recommendedName>
</protein>
<proteinExistence type="predicted"/>
<evidence type="ECO:0000313" key="3">
    <source>
        <dbReference type="EMBL" id="MFC6151507.1"/>
    </source>
</evidence>
<evidence type="ECO:0000256" key="2">
    <source>
        <dbReference type="SAM" id="Phobius"/>
    </source>
</evidence>
<keyword evidence="2" id="KW-1133">Transmembrane helix</keyword>
<feature type="compositionally biased region" description="Low complexity" evidence="1">
    <location>
        <begin position="104"/>
        <end position="136"/>
    </location>
</feature>
<reference evidence="4" key="1">
    <citation type="journal article" date="2019" name="Int. J. Syst. Evol. Microbiol.">
        <title>The Global Catalogue of Microorganisms (GCM) 10K type strain sequencing project: providing services to taxonomists for standard genome sequencing and annotation.</title>
        <authorList>
            <consortium name="The Broad Institute Genomics Platform"/>
            <consortium name="The Broad Institute Genome Sequencing Center for Infectious Disease"/>
            <person name="Wu L."/>
            <person name="Ma J."/>
        </authorList>
    </citation>
    <scope>NUCLEOTIDE SEQUENCE [LARGE SCALE GENOMIC DNA]</scope>
    <source>
        <strain evidence="4">CGMCC 4.7198</strain>
    </source>
</reference>
<dbReference type="InterPro" id="IPR036779">
    <property type="entry name" value="LysM_dom_sf"/>
</dbReference>
<organism evidence="3 4">
    <name type="scientific">Mumia xiangluensis</name>
    <dbReference type="NCBI Taxonomy" id="1678900"/>
    <lineage>
        <taxon>Bacteria</taxon>
        <taxon>Bacillati</taxon>
        <taxon>Actinomycetota</taxon>
        <taxon>Actinomycetes</taxon>
        <taxon>Propionibacteriales</taxon>
        <taxon>Nocardioidaceae</taxon>
        <taxon>Mumia</taxon>
    </lineage>
</organism>
<feature type="compositionally biased region" description="Pro residues" evidence="1">
    <location>
        <begin position="276"/>
        <end position="286"/>
    </location>
</feature>
<dbReference type="Proteomes" id="UP001596097">
    <property type="component" value="Unassembled WGS sequence"/>
</dbReference>
<feature type="region of interest" description="Disordered" evidence="1">
    <location>
        <begin position="104"/>
        <end position="206"/>
    </location>
</feature>
<keyword evidence="2" id="KW-0812">Transmembrane</keyword>
<sequence>MLPTAIPAAVLVTLLPHVPGALTRIATLTSPYAPRLDSVIRDAALLGVVGATGWLTALSVLAWSYRAVRRPIPAVVLTLTPRVWRPVIAAAAGAAVLAASPAGAAPSASDTARTTGSEGSTTPTSVAAAPPASAVAGLALPDRPARDVSTRGRSVRAADDVTVSPGTRAPGTRAPGTRAPGPGAATERLPSPSRDPSTRRQRRSYEVRVGDTLWSIATDALRTAGVRPTTRRTNREWRRWYAVNRAAIGRDPDALPAGITLRPPAPRRTTASSTPTAPPTAAPPGAAPTTAAPATDPSSSTHPAPHAAGGDR</sequence>
<keyword evidence="4" id="KW-1185">Reference proteome</keyword>
<dbReference type="CDD" id="cd00118">
    <property type="entry name" value="LysM"/>
    <property type="match status" value="1"/>
</dbReference>
<dbReference type="Gene3D" id="3.10.350.10">
    <property type="entry name" value="LysM domain"/>
    <property type="match status" value="1"/>
</dbReference>
<gene>
    <name evidence="3" type="ORF">ACFPYK_19030</name>
</gene>
<dbReference type="RefSeq" id="WP_163695607.1">
    <property type="nucleotide sequence ID" value="NZ_JBHSQL010000020.1"/>
</dbReference>
<feature type="compositionally biased region" description="Low complexity" evidence="1">
    <location>
        <begin position="287"/>
        <end position="312"/>
    </location>
</feature>
<name>A0ABW1QPW3_9ACTN</name>